<feature type="non-terminal residue" evidence="5">
    <location>
        <position position="1"/>
    </location>
</feature>
<dbReference type="SUPFAM" id="SSF56300">
    <property type="entry name" value="Metallo-dependent phosphatases"/>
    <property type="match status" value="1"/>
</dbReference>
<evidence type="ECO:0000313" key="5">
    <source>
        <dbReference type="EMBL" id="CAD7634760.1"/>
    </source>
</evidence>
<protein>
    <recommendedName>
        <fullName evidence="4">Calcineurin-like phosphoesterase domain-containing protein</fullName>
    </recommendedName>
</protein>
<sequence>EPLDQVRHTTRLSTPEVCALLLGDQCLVGNPTDNIYWKLKLNKRKKINSKPKAKQNNGNKTSNILHITDIHLDEHYSPLIEPKCGAPYCCRANSTTVPSTPDAGQWGSYFCDTPLKLLDNLFATIDWQSIDLVYWTGDVTPHDTWQDSKEGILSASKIITSYLKKYSKSPVIVSLGNHMAVPVGTFSPPDITNSLSTRYVFDHMINEWSELFPTDQLSSFRSAGYYTLRVRPGFRVIVVNTNYCARLNIWTYYQPIDPANQLKWLSYQLDLAEKASEFVHIVGHIPPDNRECTQGWLYNYLNIIERYSDTIVAQFYGHTHYDELRVYYSNYDCNKVIGFGIISPSVTPYDGSLRLNPAYRLVKIRDNGIIDNIETYSLDLSRANTLEEGSTPEWPLEYSITWFSADSLAFAFINICSTLKLSTPEVCDGYINIFKDQVEYIRANTRLERTEICGLVMGDQCYSGESENLHWKLDIPDRTDDYRKRHFLKSKKIYKILHITDIHLDLDYVPFTDNTCQTPYCCRVCRPFRPRHLYSRLMTPSMGTLCGNMCECEVAGSARHYASLCNCINADIPFSTAHDTWQDSRPNSLKTTK</sequence>
<accession>A0A7R9Q7U9</accession>
<dbReference type="AlphaFoldDB" id="A0A7R9Q7U9"/>
<comment type="similarity">
    <text evidence="1">Belongs to the acid sphingomyelinase family.</text>
</comment>
<proteinExistence type="inferred from homology"/>
<evidence type="ECO:0000259" key="4">
    <source>
        <dbReference type="Pfam" id="PF00149"/>
    </source>
</evidence>
<dbReference type="InterPro" id="IPR029052">
    <property type="entry name" value="Metallo-depent_PP-like"/>
</dbReference>
<evidence type="ECO:0000313" key="6">
    <source>
        <dbReference type="Proteomes" id="UP000759131"/>
    </source>
</evidence>
<feature type="domain" description="Calcineurin-like phosphoesterase" evidence="4">
    <location>
        <begin position="63"/>
        <end position="321"/>
    </location>
</feature>
<dbReference type="CDD" id="cd00842">
    <property type="entry name" value="MPP_ASMase"/>
    <property type="match status" value="1"/>
</dbReference>
<organism evidence="5">
    <name type="scientific">Medioppia subpectinata</name>
    <dbReference type="NCBI Taxonomy" id="1979941"/>
    <lineage>
        <taxon>Eukaryota</taxon>
        <taxon>Metazoa</taxon>
        <taxon>Ecdysozoa</taxon>
        <taxon>Arthropoda</taxon>
        <taxon>Chelicerata</taxon>
        <taxon>Arachnida</taxon>
        <taxon>Acari</taxon>
        <taxon>Acariformes</taxon>
        <taxon>Sarcoptiformes</taxon>
        <taxon>Oribatida</taxon>
        <taxon>Brachypylina</taxon>
        <taxon>Oppioidea</taxon>
        <taxon>Oppiidae</taxon>
        <taxon>Medioppia</taxon>
    </lineage>
</organism>
<dbReference type="PANTHER" id="PTHR10340">
    <property type="entry name" value="SPHINGOMYELIN PHOSPHODIESTERASE"/>
    <property type="match status" value="1"/>
</dbReference>
<dbReference type="InterPro" id="IPR041805">
    <property type="entry name" value="ASMase/PPN1_MPP"/>
</dbReference>
<dbReference type="Pfam" id="PF00149">
    <property type="entry name" value="Metallophos"/>
    <property type="match status" value="1"/>
</dbReference>
<dbReference type="Gene3D" id="3.60.21.10">
    <property type="match status" value="2"/>
</dbReference>
<dbReference type="Proteomes" id="UP000759131">
    <property type="component" value="Unassembled WGS sequence"/>
</dbReference>
<dbReference type="GO" id="GO:0016787">
    <property type="term" value="F:hydrolase activity"/>
    <property type="evidence" value="ECO:0007669"/>
    <property type="project" value="UniProtKB-KW"/>
</dbReference>
<keyword evidence="3" id="KW-0325">Glycoprotein</keyword>
<evidence type="ECO:0000256" key="1">
    <source>
        <dbReference type="ARBA" id="ARBA00008234"/>
    </source>
</evidence>
<keyword evidence="6" id="KW-1185">Reference proteome</keyword>
<evidence type="ECO:0000256" key="3">
    <source>
        <dbReference type="ARBA" id="ARBA00023180"/>
    </source>
</evidence>
<gene>
    <name evidence="5" type="ORF">OSB1V03_LOCUS15155</name>
</gene>
<dbReference type="InterPro" id="IPR004843">
    <property type="entry name" value="Calcineurin-like_PHP"/>
</dbReference>
<feature type="non-terminal residue" evidence="5">
    <location>
        <position position="593"/>
    </location>
</feature>
<dbReference type="PANTHER" id="PTHR10340:SF34">
    <property type="entry name" value="SPHINGOMYELIN PHOSPHODIESTERASE"/>
    <property type="match status" value="1"/>
</dbReference>
<reference evidence="5" key="1">
    <citation type="submission" date="2020-11" db="EMBL/GenBank/DDBJ databases">
        <authorList>
            <person name="Tran Van P."/>
        </authorList>
    </citation>
    <scope>NUCLEOTIDE SEQUENCE</scope>
</reference>
<keyword evidence="2" id="KW-0378">Hydrolase</keyword>
<name>A0A7R9Q7U9_9ACAR</name>
<dbReference type="OrthoDB" id="282973at2759"/>
<dbReference type="EMBL" id="CAJPIZ010015278">
    <property type="protein sequence ID" value="CAG2115190.1"/>
    <property type="molecule type" value="Genomic_DNA"/>
</dbReference>
<dbReference type="EMBL" id="OC869853">
    <property type="protein sequence ID" value="CAD7634760.1"/>
    <property type="molecule type" value="Genomic_DNA"/>
</dbReference>
<evidence type="ECO:0000256" key="2">
    <source>
        <dbReference type="ARBA" id="ARBA00022801"/>
    </source>
</evidence>